<feature type="domain" description="DNA polymerase III delta subunit-like C-terminal" evidence="8">
    <location>
        <begin position="180"/>
        <end position="303"/>
    </location>
</feature>
<dbReference type="EMBL" id="FWWU01000009">
    <property type="protein sequence ID" value="SMB93827.1"/>
    <property type="molecule type" value="Genomic_DNA"/>
</dbReference>
<gene>
    <name evidence="9" type="ORF">SAMN00790413_02131</name>
</gene>
<dbReference type="GO" id="GO:0003677">
    <property type="term" value="F:DNA binding"/>
    <property type="evidence" value="ECO:0007669"/>
    <property type="project" value="InterPro"/>
</dbReference>
<evidence type="ECO:0000313" key="10">
    <source>
        <dbReference type="Proteomes" id="UP000192582"/>
    </source>
</evidence>
<dbReference type="InterPro" id="IPR048466">
    <property type="entry name" value="DNA_pol3_delta-like_C"/>
</dbReference>
<dbReference type="GO" id="GO:0006261">
    <property type="term" value="P:DNA-templated DNA replication"/>
    <property type="evidence" value="ECO:0007669"/>
    <property type="project" value="TreeGrafter"/>
</dbReference>
<dbReference type="PANTHER" id="PTHR34388">
    <property type="entry name" value="DNA POLYMERASE III SUBUNIT DELTA"/>
    <property type="match status" value="1"/>
</dbReference>
<evidence type="ECO:0000259" key="8">
    <source>
        <dbReference type="Pfam" id="PF21694"/>
    </source>
</evidence>
<evidence type="ECO:0000256" key="3">
    <source>
        <dbReference type="ARBA" id="ARBA00022695"/>
    </source>
</evidence>
<organism evidence="9 10">
    <name type="scientific">Deinococcus hopiensis KR-140</name>
    <dbReference type="NCBI Taxonomy" id="695939"/>
    <lineage>
        <taxon>Bacteria</taxon>
        <taxon>Thermotogati</taxon>
        <taxon>Deinococcota</taxon>
        <taxon>Deinococci</taxon>
        <taxon>Deinococcales</taxon>
        <taxon>Deinococcaceae</taxon>
        <taxon>Deinococcus</taxon>
    </lineage>
</organism>
<dbReference type="SUPFAM" id="SSF48019">
    <property type="entry name" value="post-AAA+ oligomerization domain-like"/>
    <property type="match status" value="1"/>
</dbReference>
<dbReference type="InterPro" id="IPR008921">
    <property type="entry name" value="DNA_pol3_clamp-load_cplx_C"/>
</dbReference>
<dbReference type="GO" id="GO:0003887">
    <property type="term" value="F:DNA-directed DNA polymerase activity"/>
    <property type="evidence" value="ECO:0007669"/>
    <property type="project" value="UniProtKB-KW"/>
</dbReference>
<accession>A0A1W1VKE6</accession>
<evidence type="ECO:0000256" key="4">
    <source>
        <dbReference type="ARBA" id="ARBA00022705"/>
    </source>
</evidence>
<evidence type="ECO:0000256" key="5">
    <source>
        <dbReference type="ARBA" id="ARBA00022932"/>
    </source>
</evidence>
<keyword evidence="4" id="KW-0235">DNA replication</keyword>
<dbReference type="GO" id="GO:0009360">
    <property type="term" value="C:DNA polymerase III complex"/>
    <property type="evidence" value="ECO:0007669"/>
    <property type="project" value="TreeGrafter"/>
</dbReference>
<keyword evidence="10" id="KW-1185">Reference proteome</keyword>
<proteinExistence type="inferred from homology"/>
<dbReference type="Gene3D" id="1.10.8.60">
    <property type="match status" value="1"/>
</dbReference>
<dbReference type="PANTHER" id="PTHR34388:SF1">
    <property type="entry name" value="DNA POLYMERASE III SUBUNIT DELTA"/>
    <property type="match status" value="1"/>
</dbReference>
<dbReference type="InterPro" id="IPR027417">
    <property type="entry name" value="P-loop_NTPase"/>
</dbReference>
<reference evidence="9 10" key="1">
    <citation type="submission" date="2017-04" db="EMBL/GenBank/DDBJ databases">
        <authorList>
            <person name="Afonso C.L."/>
            <person name="Miller P.J."/>
            <person name="Scott M.A."/>
            <person name="Spackman E."/>
            <person name="Goraichik I."/>
            <person name="Dimitrov K.M."/>
            <person name="Suarez D.L."/>
            <person name="Swayne D.E."/>
        </authorList>
    </citation>
    <scope>NUCLEOTIDE SEQUENCE [LARGE SCALE GENOMIC DNA]</scope>
    <source>
        <strain evidence="9 10">KR-140</strain>
    </source>
</reference>
<dbReference type="NCBIfam" id="TIGR01128">
    <property type="entry name" value="holA"/>
    <property type="match status" value="1"/>
</dbReference>
<dbReference type="SUPFAM" id="SSF52540">
    <property type="entry name" value="P-loop containing nucleoside triphosphate hydrolases"/>
    <property type="match status" value="1"/>
</dbReference>
<dbReference type="STRING" id="695939.SAMN00790413_02131"/>
<dbReference type="Gene3D" id="1.20.272.10">
    <property type="match status" value="1"/>
</dbReference>
<dbReference type="RefSeq" id="WP_084049458.1">
    <property type="nucleotide sequence ID" value="NZ_FWWU01000009.1"/>
</dbReference>
<sequence length="305" mass="32398">MPLIAFSGNRFLAEETLRDVLNARGLQVRDLPRLAGEEVTAANLEPLLMPSLFGDGGVVVDFAGVKPDKALLELLASAPVTVAVLDEAAPAGRVKLYEARGEHRPAPAPQKAGEVAGWVTGRGRQMGLKLDRESAGYLAEVFGADLTGIAGELNKLALLDPPLTPDLVRRVVGREPPGDSFAMLGAATTGHPGEAVTQLRRLLASGEDPFRLMGAVVWQYGLVARCVALLKDAAETGGGRVTEAAAAQRLGIKPYPAKKALEVARRLSEARIRAHLERILEADLAMKRGLDPGHALERLIVQLSL</sequence>
<comment type="catalytic activity">
    <reaction evidence="7">
        <text>DNA(n) + a 2'-deoxyribonucleoside 5'-triphosphate = DNA(n+1) + diphosphate</text>
        <dbReference type="Rhea" id="RHEA:22508"/>
        <dbReference type="Rhea" id="RHEA-COMP:17339"/>
        <dbReference type="Rhea" id="RHEA-COMP:17340"/>
        <dbReference type="ChEBI" id="CHEBI:33019"/>
        <dbReference type="ChEBI" id="CHEBI:61560"/>
        <dbReference type="ChEBI" id="CHEBI:173112"/>
        <dbReference type="EC" id="2.7.7.7"/>
    </reaction>
</comment>
<evidence type="ECO:0000256" key="2">
    <source>
        <dbReference type="ARBA" id="ARBA00022679"/>
    </source>
</evidence>
<keyword evidence="3" id="KW-0548">Nucleotidyltransferase</keyword>
<keyword evidence="2" id="KW-0808">Transferase</keyword>
<protein>
    <recommendedName>
        <fullName evidence="1">DNA-directed DNA polymerase</fullName>
        <ecNumber evidence="1">2.7.7.7</ecNumber>
    </recommendedName>
</protein>
<evidence type="ECO:0000256" key="7">
    <source>
        <dbReference type="ARBA" id="ARBA00049244"/>
    </source>
</evidence>
<dbReference type="AlphaFoldDB" id="A0A1W1VKE6"/>
<dbReference type="Proteomes" id="UP000192582">
    <property type="component" value="Unassembled WGS sequence"/>
</dbReference>
<evidence type="ECO:0000313" key="9">
    <source>
        <dbReference type="EMBL" id="SMB93827.1"/>
    </source>
</evidence>
<evidence type="ECO:0000256" key="6">
    <source>
        <dbReference type="ARBA" id="ARBA00034754"/>
    </source>
</evidence>
<dbReference type="InterPro" id="IPR005790">
    <property type="entry name" value="DNA_polIII_delta"/>
</dbReference>
<dbReference type="Pfam" id="PF21694">
    <property type="entry name" value="DNA_pol3_delta_C"/>
    <property type="match status" value="1"/>
</dbReference>
<name>A0A1W1VKE6_9DEIO</name>
<dbReference type="EC" id="2.7.7.7" evidence="1"/>
<dbReference type="OrthoDB" id="73190at2"/>
<comment type="similarity">
    <text evidence="6">Belongs to the DNA polymerase HolA subunit family.</text>
</comment>
<evidence type="ECO:0000256" key="1">
    <source>
        <dbReference type="ARBA" id="ARBA00012417"/>
    </source>
</evidence>
<keyword evidence="5" id="KW-0239">DNA-directed DNA polymerase</keyword>